<evidence type="ECO:0000259" key="4">
    <source>
        <dbReference type="Pfam" id="PF05193"/>
    </source>
</evidence>
<dbReference type="PROSITE" id="PS00143">
    <property type="entry name" value="INSULINASE"/>
    <property type="match status" value="1"/>
</dbReference>
<evidence type="ECO:0000256" key="2">
    <source>
        <dbReference type="RuleBase" id="RU004447"/>
    </source>
</evidence>
<dbReference type="GO" id="GO:0006508">
    <property type="term" value="P:proteolysis"/>
    <property type="evidence" value="ECO:0007669"/>
    <property type="project" value="InterPro"/>
</dbReference>
<dbReference type="InterPro" id="IPR011765">
    <property type="entry name" value="Pept_M16_N"/>
</dbReference>
<evidence type="ECO:0000259" key="3">
    <source>
        <dbReference type="Pfam" id="PF00675"/>
    </source>
</evidence>
<dbReference type="GO" id="GO:0046872">
    <property type="term" value="F:metal ion binding"/>
    <property type="evidence" value="ECO:0007669"/>
    <property type="project" value="InterPro"/>
</dbReference>
<protein>
    <submittedName>
        <fullName evidence="5">Peptidase M16 domain protein</fullName>
    </submittedName>
</protein>
<name>A0A0G0Y6Q1_9BACT</name>
<dbReference type="AlphaFoldDB" id="A0A0G0Y6Q1"/>
<dbReference type="EMBL" id="LCCN01000007">
    <property type="protein sequence ID" value="KKS32414.1"/>
    <property type="molecule type" value="Genomic_DNA"/>
</dbReference>
<dbReference type="STRING" id="1618356.UU93_C0007G0019"/>
<evidence type="ECO:0000256" key="1">
    <source>
        <dbReference type="ARBA" id="ARBA00007261"/>
    </source>
</evidence>
<comment type="caution">
    <text evidence="5">The sequence shown here is derived from an EMBL/GenBank/DDBJ whole genome shotgun (WGS) entry which is preliminary data.</text>
</comment>
<proteinExistence type="inferred from homology"/>
<accession>A0A0G0Y6Q1</accession>
<dbReference type="InterPro" id="IPR007863">
    <property type="entry name" value="Peptidase_M16_C"/>
</dbReference>
<reference evidence="5 6" key="1">
    <citation type="journal article" date="2015" name="Nature">
        <title>rRNA introns, odd ribosomes, and small enigmatic genomes across a large radiation of phyla.</title>
        <authorList>
            <person name="Brown C.T."/>
            <person name="Hug L.A."/>
            <person name="Thomas B.C."/>
            <person name="Sharon I."/>
            <person name="Castelle C.J."/>
            <person name="Singh A."/>
            <person name="Wilkins M.J."/>
            <person name="Williams K.H."/>
            <person name="Banfield J.F."/>
        </authorList>
    </citation>
    <scope>NUCLEOTIDE SEQUENCE [LARGE SCALE GENOMIC DNA]</scope>
</reference>
<dbReference type="InterPro" id="IPR011249">
    <property type="entry name" value="Metalloenz_LuxS/M16"/>
</dbReference>
<dbReference type="PANTHER" id="PTHR11851:SF49">
    <property type="entry name" value="MITOCHONDRIAL-PROCESSING PEPTIDASE SUBUNIT ALPHA"/>
    <property type="match status" value="1"/>
</dbReference>
<feature type="domain" description="Peptidase M16 C-terminal" evidence="4">
    <location>
        <begin position="158"/>
        <end position="336"/>
    </location>
</feature>
<evidence type="ECO:0000313" key="5">
    <source>
        <dbReference type="EMBL" id="KKS32414.1"/>
    </source>
</evidence>
<dbReference type="Pfam" id="PF00675">
    <property type="entry name" value="Peptidase_M16"/>
    <property type="match status" value="1"/>
</dbReference>
<evidence type="ECO:0000313" key="6">
    <source>
        <dbReference type="Proteomes" id="UP000034160"/>
    </source>
</evidence>
<dbReference type="InterPro" id="IPR050361">
    <property type="entry name" value="MPP/UQCRC_Complex"/>
</dbReference>
<dbReference type="Gene3D" id="3.30.830.10">
    <property type="entry name" value="Metalloenzyme, LuxS/M16 peptidase-like"/>
    <property type="match status" value="2"/>
</dbReference>
<dbReference type="SUPFAM" id="SSF63411">
    <property type="entry name" value="LuxS/MPP-like metallohydrolase"/>
    <property type="match status" value="2"/>
</dbReference>
<gene>
    <name evidence="5" type="ORF">UU93_C0007G0019</name>
</gene>
<dbReference type="Pfam" id="PF05193">
    <property type="entry name" value="Peptidase_M16_C"/>
    <property type="match status" value="1"/>
</dbReference>
<dbReference type="GO" id="GO:0004222">
    <property type="term" value="F:metalloendopeptidase activity"/>
    <property type="evidence" value="ECO:0007669"/>
    <property type="project" value="InterPro"/>
</dbReference>
<dbReference type="Proteomes" id="UP000034160">
    <property type="component" value="Unassembled WGS sequence"/>
</dbReference>
<feature type="domain" description="Peptidase M16 N-terminal" evidence="3">
    <location>
        <begin position="11"/>
        <end position="151"/>
    </location>
</feature>
<dbReference type="InterPro" id="IPR001431">
    <property type="entry name" value="Pept_M16_Zn_BS"/>
</dbReference>
<comment type="similarity">
    <text evidence="1 2">Belongs to the peptidase M16 family.</text>
</comment>
<sequence length="419" mass="46943">MVRTILVPMSGVKSVAVGVYVGTGSRYESKKENGMSHFLEHLVFKGTEKFKSYKEVNRFIENLGAIQNAGTGTDSTMFYCKIPGDHIDLGLEFISQLVVHPKLRQKDLEDERRVILEEISWVQDRPDELVGDTLNQLMYPGHGLGRDIQGTAETVTGFTADDLREYWKEQYVAPNMVVAVAGDKNKVQDSRVKDQLERLFDGVPNTKGRKFPKFVEKQSQPAVMTKNKSEFKQTNIALGVFGVSTTDPRRFAQSILVTILGRGFSSRLQEEVREERGLCYGIGAYEVKRKDGGMIAVGADLNTEKLPEAITAILREMTKLKEQLVGEGELAAAKEKIRGPLLFGAENPFNQMEFYARQVLEKPHDVLSYDMVIDRLMGVTAEEVRDLACEVFKTEKLNLAVVGPVEDNGDSDLKQLLRI</sequence>
<dbReference type="PANTHER" id="PTHR11851">
    <property type="entry name" value="METALLOPROTEASE"/>
    <property type="match status" value="1"/>
</dbReference>
<organism evidence="5 6">
    <name type="scientific">Candidatus Amesbacteria bacterium GW2011_GWA2_42_12</name>
    <dbReference type="NCBI Taxonomy" id="1618356"/>
    <lineage>
        <taxon>Bacteria</taxon>
        <taxon>Candidatus Amesiibacteriota</taxon>
    </lineage>
</organism>